<gene>
    <name evidence="1" type="ORF">MNBD_GAMMA03-462</name>
</gene>
<name>A0A3B0X061_9ZZZZ</name>
<sequence>MSLWEMFVLAQVRLADNTSYDELHHKANYDALIRGVLGILLTDYSLGKTMKTRREQRYNWCKERLCYA</sequence>
<proteinExistence type="predicted"/>
<dbReference type="EMBL" id="UOFC01000268">
    <property type="protein sequence ID" value="VAW49234.1"/>
    <property type="molecule type" value="Genomic_DNA"/>
</dbReference>
<evidence type="ECO:0000313" key="1">
    <source>
        <dbReference type="EMBL" id="VAW49234.1"/>
    </source>
</evidence>
<dbReference type="AlphaFoldDB" id="A0A3B0X061"/>
<accession>A0A3B0X061</accession>
<protein>
    <submittedName>
        <fullName evidence="1">Uncharacterized protein</fullName>
    </submittedName>
</protein>
<reference evidence="1" key="1">
    <citation type="submission" date="2018-06" db="EMBL/GenBank/DDBJ databases">
        <authorList>
            <person name="Zhirakovskaya E."/>
        </authorList>
    </citation>
    <scope>NUCLEOTIDE SEQUENCE</scope>
</reference>
<organism evidence="1">
    <name type="scientific">hydrothermal vent metagenome</name>
    <dbReference type="NCBI Taxonomy" id="652676"/>
    <lineage>
        <taxon>unclassified sequences</taxon>
        <taxon>metagenomes</taxon>
        <taxon>ecological metagenomes</taxon>
    </lineage>
</organism>